<evidence type="ECO:0000259" key="7">
    <source>
        <dbReference type="Pfam" id="PF08543"/>
    </source>
</evidence>
<dbReference type="PANTHER" id="PTHR10534">
    <property type="entry name" value="PYRIDOXAL KINASE"/>
    <property type="match status" value="1"/>
</dbReference>
<evidence type="ECO:0000256" key="2">
    <source>
        <dbReference type="ARBA" id="ARBA00012104"/>
    </source>
</evidence>
<dbReference type="SUPFAM" id="SSF53613">
    <property type="entry name" value="Ribokinase-like"/>
    <property type="match status" value="1"/>
</dbReference>
<dbReference type="GO" id="GO:0008478">
    <property type="term" value="F:pyridoxal kinase activity"/>
    <property type="evidence" value="ECO:0007669"/>
    <property type="project" value="UniProtKB-EC"/>
</dbReference>
<dbReference type="InterPro" id="IPR029056">
    <property type="entry name" value="Ribokinase-like"/>
</dbReference>
<proteinExistence type="inferred from homology"/>
<dbReference type="PROSITE" id="PS51257">
    <property type="entry name" value="PROKAR_LIPOPROTEIN"/>
    <property type="match status" value="1"/>
</dbReference>
<comment type="caution">
    <text evidence="8">The sequence shown here is derived from an EMBL/GenBank/DDBJ whole genome shotgun (WGS) entry which is preliminary data.</text>
</comment>
<dbReference type="InterPro" id="IPR013749">
    <property type="entry name" value="PM/HMP-P_kinase-1"/>
</dbReference>
<dbReference type="CDD" id="cd01173">
    <property type="entry name" value="pyridoxal_pyridoxamine_kinase"/>
    <property type="match status" value="1"/>
</dbReference>
<dbReference type="GO" id="GO:0005829">
    <property type="term" value="C:cytosol"/>
    <property type="evidence" value="ECO:0007669"/>
    <property type="project" value="TreeGrafter"/>
</dbReference>
<keyword evidence="3" id="KW-0808">Transferase</keyword>
<dbReference type="Proteomes" id="UP000193920">
    <property type="component" value="Unassembled WGS sequence"/>
</dbReference>
<comment type="similarity">
    <text evidence="1">Belongs to the pyridoxine kinase family.</text>
</comment>
<organism evidence="8 9">
    <name type="scientific">Neocallimastix californiae</name>
    <dbReference type="NCBI Taxonomy" id="1754190"/>
    <lineage>
        <taxon>Eukaryota</taxon>
        <taxon>Fungi</taxon>
        <taxon>Fungi incertae sedis</taxon>
        <taxon>Chytridiomycota</taxon>
        <taxon>Chytridiomycota incertae sedis</taxon>
        <taxon>Neocallimastigomycetes</taxon>
        <taxon>Neocallimastigales</taxon>
        <taxon>Neocallimastigaceae</taxon>
        <taxon>Neocallimastix</taxon>
    </lineage>
</organism>
<dbReference type="OrthoDB" id="2104723at2759"/>
<dbReference type="GO" id="GO:0005524">
    <property type="term" value="F:ATP binding"/>
    <property type="evidence" value="ECO:0007669"/>
    <property type="project" value="UniProtKB-KW"/>
</dbReference>
<evidence type="ECO:0000256" key="3">
    <source>
        <dbReference type="ARBA" id="ARBA00022679"/>
    </source>
</evidence>
<dbReference type="NCBIfam" id="NF005491">
    <property type="entry name" value="PRK07105.1"/>
    <property type="match status" value="1"/>
</dbReference>
<dbReference type="InterPro" id="IPR004625">
    <property type="entry name" value="PyrdxlKinase"/>
</dbReference>
<evidence type="ECO:0000313" key="9">
    <source>
        <dbReference type="Proteomes" id="UP000193920"/>
    </source>
</evidence>
<keyword evidence="5 8" id="KW-0418">Kinase</keyword>
<reference evidence="8 9" key="1">
    <citation type="submission" date="2016-08" db="EMBL/GenBank/DDBJ databases">
        <title>A Parts List for Fungal Cellulosomes Revealed by Comparative Genomics.</title>
        <authorList>
            <consortium name="DOE Joint Genome Institute"/>
            <person name="Haitjema C.H."/>
            <person name="Gilmore S.P."/>
            <person name="Henske J.K."/>
            <person name="Solomon K.V."/>
            <person name="De Groot R."/>
            <person name="Kuo A."/>
            <person name="Mondo S.J."/>
            <person name="Salamov A.A."/>
            <person name="Labutti K."/>
            <person name="Zhao Z."/>
            <person name="Chiniquy J."/>
            <person name="Barry K."/>
            <person name="Brewer H.M."/>
            <person name="Purvine S.O."/>
            <person name="Wright A.T."/>
            <person name="Boxma B."/>
            <person name="Van Alen T."/>
            <person name="Hackstein J.H."/>
            <person name="Baker S.E."/>
            <person name="Grigoriev I.V."/>
            <person name="O'Malley M.A."/>
        </authorList>
    </citation>
    <scope>NUCLEOTIDE SEQUENCE [LARGE SCALE GENOMIC DNA]</scope>
    <source>
        <strain evidence="8 9">G1</strain>
    </source>
</reference>
<protein>
    <recommendedName>
        <fullName evidence="2">pyridoxal kinase</fullName>
        <ecNumber evidence="2">2.7.1.35</ecNumber>
    </recommendedName>
</protein>
<gene>
    <name evidence="8" type="ORF">LY90DRAFT_517523</name>
</gene>
<evidence type="ECO:0000256" key="6">
    <source>
        <dbReference type="ARBA" id="ARBA00022840"/>
    </source>
</evidence>
<dbReference type="Pfam" id="PF08543">
    <property type="entry name" value="Phos_pyr_kin"/>
    <property type="match status" value="1"/>
</dbReference>
<keyword evidence="4" id="KW-0547">Nucleotide-binding</keyword>
<dbReference type="GO" id="GO:0009443">
    <property type="term" value="P:pyridoxal 5'-phosphate salvage"/>
    <property type="evidence" value="ECO:0007669"/>
    <property type="project" value="InterPro"/>
</dbReference>
<dbReference type="Gene3D" id="3.40.1190.20">
    <property type="match status" value="1"/>
</dbReference>
<dbReference type="EC" id="2.7.1.35" evidence="2"/>
<dbReference type="EMBL" id="MCOG01000323">
    <property type="protein sequence ID" value="ORY17890.1"/>
    <property type="molecule type" value="Genomic_DNA"/>
</dbReference>
<dbReference type="AlphaFoldDB" id="A0A1Y2A6E0"/>
<evidence type="ECO:0000256" key="4">
    <source>
        <dbReference type="ARBA" id="ARBA00022741"/>
    </source>
</evidence>
<name>A0A1Y2A6E0_9FUNG</name>
<keyword evidence="9" id="KW-1185">Reference proteome</keyword>
<feature type="domain" description="Pyridoxamine kinase/Phosphomethylpyrimidine kinase" evidence="7">
    <location>
        <begin position="72"/>
        <end position="259"/>
    </location>
</feature>
<sequence>MTDKRLLTIQDISCVGQCSLTVALPIISACGIETAILPGALLSNHTASGYSGWTFNDLTDEMPKILERWLKEKISFDAFYTGYVTKTQIPYIIDIMEKAAKPNALRIVDPAMADNGSLYSGFDENFPKDMAKLCKGADFILPNLTEASFLLGVPYVGDNYDQAYIEKISRDLSKLGAKNVIITGVSFEKGKVGASIYYSETDRFEYYFNEWVECSFHGTGDVFSSAFSGAILNGKTALEAVKIAADFVVDSIKKTVDDRKNHWYGVKFEKAIPGLIKALEN</sequence>
<dbReference type="STRING" id="1754190.A0A1Y2A6E0"/>
<dbReference type="PANTHER" id="PTHR10534:SF2">
    <property type="entry name" value="PYRIDOXAL KINASE"/>
    <property type="match status" value="1"/>
</dbReference>
<keyword evidence="6" id="KW-0067">ATP-binding</keyword>
<accession>A0A1Y2A6E0</accession>
<evidence type="ECO:0000256" key="5">
    <source>
        <dbReference type="ARBA" id="ARBA00022777"/>
    </source>
</evidence>
<evidence type="ECO:0000256" key="1">
    <source>
        <dbReference type="ARBA" id="ARBA00008805"/>
    </source>
</evidence>
<evidence type="ECO:0000313" key="8">
    <source>
        <dbReference type="EMBL" id="ORY17890.1"/>
    </source>
</evidence>